<feature type="transmembrane region" description="Helical" evidence="6">
    <location>
        <begin position="29"/>
        <end position="53"/>
    </location>
</feature>
<keyword evidence="2 6" id="KW-0812">Transmembrane</keyword>
<protein>
    <recommendedName>
        <fullName evidence="7">G-protein coupled receptors family 2 profile 2 domain-containing protein</fullName>
    </recommendedName>
</protein>
<evidence type="ECO:0000256" key="1">
    <source>
        <dbReference type="ARBA" id="ARBA00004141"/>
    </source>
</evidence>
<proteinExistence type="predicted"/>
<evidence type="ECO:0000313" key="8">
    <source>
        <dbReference type="EMBL" id="KAG8186925.1"/>
    </source>
</evidence>
<dbReference type="Proteomes" id="UP000827092">
    <property type="component" value="Unassembled WGS sequence"/>
</dbReference>
<dbReference type="GO" id="GO:0007188">
    <property type="term" value="P:adenylate cyclase-modulating G protein-coupled receptor signaling pathway"/>
    <property type="evidence" value="ECO:0007669"/>
    <property type="project" value="TreeGrafter"/>
</dbReference>
<name>A0AAV6URP5_9ARAC</name>
<dbReference type="Pfam" id="PF00002">
    <property type="entry name" value="7tm_2"/>
    <property type="match status" value="1"/>
</dbReference>
<dbReference type="PROSITE" id="PS50261">
    <property type="entry name" value="G_PROTEIN_RECEP_F2_4"/>
    <property type="match status" value="1"/>
</dbReference>
<dbReference type="EMBL" id="JAFNEN010000284">
    <property type="protein sequence ID" value="KAG8186925.1"/>
    <property type="molecule type" value="Genomic_DNA"/>
</dbReference>
<feature type="transmembrane region" description="Helical" evidence="6">
    <location>
        <begin position="113"/>
        <end position="130"/>
    </location>
</feature>
<evidence type="ECO:0000256" key="2">
    <source>
        <dbReference type="ARBA" id="ARBA00022692"/>
    </source>
</evidence>
<dbReference type="InterPro" id="IPR017983">
    <property type="entry name" value="GPCR_2_secretin-like_CS"/>
</dbReference>
<dbReference type="InterPro" id="IPR050332">
    <property type="entry name" value="GPCR_2"/>
</dbReference>
<feature type="transmembrane region" description="Helical" evidence="6">
    <location>
        <begin position="73"/>
        <end position="93"/>
    </location>
</feature>
<dbReference type="GO" id="GO:0008528">
    <property type="term" value="F:G protein-coupled peptide receptor activity"/>
    <property type="evidence" value="ECO:0007669"/>
    <property type="project" value="TreeGrafter"/>
</dbReference>
<dbReference type="PANTHER" id="PTHR45620">
    <property type="entry name" value="PDF RECEPTOR-LIKE PROTEIN-RELATED"/>
    <property type="match status" value="1"/>
</dbReference>
<feature type="transmembrane region" description="Helical" evidence="6">
    <location>
        <begin position="142"/>
        <end position="165"/>
    </location>
</feature>
<dbReference type="Gene3D" id="1.20.1070.10">
    <property type="entry name" value="Rhodopsin 7-helix transmembrane proteins"/>
    <property type="match status" value="1"/>
</dbReference>
<dbReference type="GO" id="GO:0007166">
    <property type="term" value="P:cell surface receptor signaling pathway"/>
    <property type="evidence" value="ECO:0007669"/>
    <property type="project" value="InterPro"/>
</dbReference>
<keyword evidence="4 6" id="KW-0472">Membrane</keyword>
<dbReference type="InterPro" id="IPR000832">
    <property type="entry name" value="GPCR_2_secretin-like"/>
</dbReference>
<dbReference type="PANTHER" id="PTHR45620:SF42">
    <property type="entry name" value="G-PROTEIN COUPLED RECEPTOR SEB-2"/>
    <property type="match status" value="1"/>
</dbReference>
<accession>A0AAV6URP5</accession>
<dbReference type="PROSITE" id="PS00650">
    <property type="entry name" value="G_PROTEIN_RECEP_F2_2"/>
    <property type="match status" value="1"/>
</dbReference>
<comment type="caution">
    <text evidence="8">The sequence shown here is derived from an EMBL/GenBank/DDBJ whole genome shotgun (WGS) entry which is preliminary data.</text>
</comment>
<dbReference type="GO" id="GO:0005886">
    <property type="term" value="C:plasma membrane"/>
    <property type="evidence" value="ECO:0007669"/>
    <property type="project" value="TreeGrafter"/>
</dbReference>
<evidence type="ECO:0000256" key="3">
    <source>
        <dbReference type="ARBA" id="ARBA00022989"/>
    </source>
</evidence>
<dbReference type="AlphaFoldDB" id="A0AAV6URP5"/>
<feature type="compositionally biased region" description="Low complexity" evidence="5">
    <location>
        <begin position="197"/>
        <end position="207"/>
    </location>
</feature>
<reference evidence="8 9" key="1">
    <citation type="journal article" date="2022" name="Nat. Ecol. Evol.">
        <title>A masculinizing supergene underlies an exaggerated male reproductive morph in a spider.</title>
        <authorList>
            <person name="Hendrickx F."/>
            <person name="De Corte Z."/>
            <person name="Sonet G."/>
            <person name="Van Belleghem S.M."/>
            <person name="Kostlbacher S."/>
            <person name="Vangestel C."/>
        </authorList>
    </citation>
    <scope>NUCLEOTIDE SEQUENCE [LARGE SCALE GENOMIC DNA]</scope>
    <source>
        <strain evidence="8">W744_W776</strain>
    </source>
</reference>
<dbReference type="InterPro" id="IPR017981">
    <property type="entry name" value="GPCR_2-like_7TM"/>
</dbReference>
<evidence type="ECO:0000256" key="6">
    <source>
        <dbReference type="SAM" id="Phobius"/>
    </source>
</evidence>
<keyword evidence="9" id="KW-1185">Reference proteome</keyword>
<organism evidence="8 9">
    <name type="scientific">Oedothorax gibbosus</name>
    <dbReference type="NCBI Taxonomy" id="931172"/>
    <lineage>
        <taxon>Eukaryota</taxon>
        <taxon>Metazoa</taxon>
        <taxon>Ecdysozoa</taxon>
        <taxon>Arthropoda</taxon>
        <taxon>Chelicerata</taxon>
        <taxon>Arachnida</taxon>
        <taxon>Araneae</taxon>
        <taxon>Araneomorphae</taxon>
        <taxon>Entelegynae</taxon>
        <taxon>Araneoidea</taxon>
        <taxon>Linyphiidae</taxon>
        <taxon>Erigoninae</taxon>
        <taxon>Oedothorax</taxon>
    </lineage>
</organism>
<gene>
    <name evidence="8" type="ORF">JTE90_000398</name>
</gene>
<feature type="compositionally biased region" description="Polar residues" evidence="5">
    <location>
        <begin position="209"/>
        <end position="234"/>
    </location>
</feature>
<dbReference type="PRINTS" id="PR00249">
    <property type="entry name" value="GPCRSECRETIN"/>
</dbReference>
<evidence type="ECO:0000259" key="7">
    <source>
        <dbReference type="PROSITE" id="PS50261"/>
    </source>
</evidence>
<evidence type="ECO:0000313" key="9">
    <source>
        <dbReference type="Proteomes" id="UP000827092"/>
    </source>
</evidence>
<sequence length="268" mass="30744">MCTYMWMFCEGFYLHKLIAAAFAEQKSLYMFYFIGWVFPIFPVGTVALLRWYFANEQCWAVPVKPYEWVANSLNLLSLFLNLMFLIDIIRVLWTKLKATHANEPSQFRKAVRATLVLVPLFGLHFFLVMYRPQSGDCLMLEGYSYFAYAMDGLQGLLVSLIFCYLNGEVIELIRRSIDRFRLRYSLDVQPTSMTMMSDVSMSRSRPSADGNSDFTTSGRWRRSNAGQNETLPNNGNMAVTVELNALVSTIPEKESEVDCVETSLINHG</sequence>
<feature type="region of interest" description="Disordered" evidence="5">
    <location>
        <begin position="197"/>
        <end position="234"/>
    </location>
</feature>
<keyword evidence="3 6" id="KW-1133">Transmembrane helix</keyword>
<evidence type="ECO:0000256" key="5">
    <source>
        <dbReference type="SAM" id="MobiDB-lite"/>
    </source>
</evidence>
<feature type="domain" description="G-protein coupled receptors family 2 profile 2" evidence="7">
    <location>
        <begin position="1"/>
        <end position="166"/>
    </location>
</feature>
<comment type="subcellular location">
    <subcellularLocation>
        <location evidence="1">Membrane</location>
        <topology evidence="1">Multi-pass membrane protein</topology>
    </subcellularLocation>
</comment>
<evidence type="ECO:0000256" key="4">
    <source>
        <dbReference type="ARBA" id="ARBA00023136"/>
    </source>
</evidence>